<dbReference type="Gene3D" id="1.10.565.10">
    <property type="entry name" value="Retinoid X Receptor"/>
    <property type="match status" value="1"/>
</dbReference>
<dbReference type="Pfam" id="PF00104">
    <property type="entry name" value="Hormone_recep"/>
    <property type="match status" value="2"/>
</dbReference>
<keyword evidence="3" id="KW-0675">Receptor</keyword>
<dbReference type="WBParaSite" id="SCUD_0001235601-mRNA-1">
    <property type="protein sequence ID" value="SCUD_0001235601-mRNA-1"/>
    <property type="gene ID" value="SCUD_0001235601"/>
</dbReference>
<evidence type="ECO:0000313" key="7">
    <source>
        <dbReference type="Proteomes" id="UP000279833"/>
    </source>
</evidence>
<sequence length="692" mass="79710">MNLTLSVNPYVHTVQQGRLSTFPLLYHSYFGLSNFLTTNSLTPIHHHIIGSNITQLINMLLVAEHHSYQYLNNEQFMYYLNFVLNKSKTRTELQKCNPHNKSFDIFNLTTYNDISSNNDSNNNNNNNHSLIDSSSITSTIKGVGKSLSREEQSFMTNMKCNQQSTILNEITNSTMNYLLVMIEWAKNISLFTDLQPSDQLILLNNSWPELFMLYLAQIYNNSLITSSFNYSNNNNNNGNNQFITWNLGYQSKNGSSSDNLFNGELKNFIDLINSKQTQMDESVQLIKDPLKDSSNSLLLFNQQYSMEFQDQLERIQQLNLDQSEYVCLKALILFNSEAPGLKDQNLVDSIQERIQCALEEYDKYNYSHYQPFRFGRLLLRLPKLKQTVSSPVSLQWLQQSFFPSLHLNSHKSFELFIEELIEKELYSNKSSLSLRHNHNMLNTGEYSHNSHSLLPLPFSLPSLSSLSSSPLSSEKLENSAIPLFNCHTDYLNKFSSGLFLPKHSMSKPFPSTTHIDSSIYNREHRNNNEFLHLIHNSPQRDSTLFSNLIKSTPKNDHCTDRIIETMNHGNQNDDTIYSSINRITTESSPSSSSSLSSLSSSSSSLNPSKLNLNHHHHQTSMESFNRTMSSFPLNNIEHIESNHEFNHLHKDYTELFTNDLFNLLLINKKNSNLQIYYSLLRKHLNSLHNCTS</sequence>
<dbReference type="EMBL" id="UZAK01035065">
    <property type="protein sequence ID" value="VDP48476.1"/>
    <property type="molecule type" value="Genomic_DNA"/>
</dbReference>
<evidence type="ECO:0000256" key="1">
    <source>
        <dbReference type="ARBA" id="ARBA00023015"/>
    </source>
</evidence>
<dbReference type="AlphaFoldDB" id="A0A183KBG5"/>
<evidence type="ECO:0000259" key="5">
    <source>
        <dbReference type="PROSITE" id="PS51843"/>
    </source>
</evidence>
<protein>
    <submittedName>
        <fullName evidence="8">NR LBD domain-containing protein</fullName>
    </submittedName>
</protein>
<name>A0A183KBG5_9TREM</name>
<dbReference type="SMART" id="SM00430">
    <property type="entry name" value="HOLI"/>
    <property type="match status" value="1"/>
</dbReference>
<reference evidence="8" key="1">
    <citation type="submission" date="2016-06" db="UniProtKB">
        <authorList>
            <consortium name="WormBaseParasite"/>
        </authorList>
    </citation>
    <scope>IDENTIFICATION</scope>
</reference>
<organism evidence="8">
    <name type="scientific">Schistosoma curassoni</name>
    <dbReference type="NCBI Taxonomy" id="6186"/>
    <lineage>
        <taxon>Eukaryota</taxon>
        <taxon>Metazoa</taxon>
        <taxon>Spiralia</taxon>
        <taxon>Lophotrochozoa</taxon>
        <taxon>Platyhelminthes</taxon>
        <taxon>Trematoda</taxon>
        <taxon>Digenea</taxon>
        <taxon>Strigeidida</taxon>
        <taxon>Schistosomatoidea</taxon>
        <taxon>Schistosomatidae</taxon>
        <taxon>Schistosoma</taxon>
    </lineage>
</organism>
<evidence type="ECO:0000256" key="2">
    <source>
        <dbReference type="ARBA" id="ARBA00023163"/>
    </source>
</evidence>
<dbReference type="InterPro" id="IPR050274">
    <property type="entry name" value="Nuclear_hormone_rcpt_NR2"/>
</dbReference>
<feature type="region of interest" description="Disordered" evidence="4">
    <location>
        <begin position="584"/>
        <end position="624"/>
    </location>
</feature>
<dbReference type="PANTHER" id="PTHR24083">
    <property type="entry name" value="NUCLEAR HORMONE RECEPTOR"/>
    <property type="match status" value="1"/>
</dbReference>
<feature type="domain" description="NR LBD" evidence="5">
    <location>
        <begin position="138"/>
        <end position="424"/>
    </location>
</feature>
<keyword evidence="1" id="KW-0805">Transcription regulation</keyword>
<evidence type="ECO:0000256" key="3">
    <source>
        <dbReference type="ARBA" id="ARBA00023170"/>
    </source>
</evidence>
<keyword evidence="7" id="KW-1185">Reference proteome</keyword>
<dbReference type="InterPro" id="IPR035500">
    <property type="entry name" value="NHR-like_dom_sf"/>
</dbReference>
<evidence type="ECO:0000256" key="4">
    <source>
        <dbReference type="SAM" id="MobiDB-lite"/>
    </source>
</evidence>
<dbReference type="Proteomes" id="UP000279833">
    <property type="component" value="Unassembled WGS sequence"/>
</dbReference>
<evidence type="ECO:0000313" key="8">
    <source>
        <dbReference type="WBParaSite" id="SCUD_0001235601-mRNA-1"/>
    </source>
</evidence>
<dbReference type="PROSITE" id="PS51843">
    <property type="entry name" value="NR_LBD"/>
    <property type="match status" value="1"/>
</dbReference>
<evidence type="ECO:0000313" key="6">
    <source>
        <dbReference type="EMBL" id="VDP48476.1"/>
    </source>
</evidence>
<gene>
    <name evidence="6" type="ORF">SCUD_LOCUS12353</name>
</gene>
<dbReference type="SUPFAM" id="SSF48508">
    <property type="entry name" value="Nuclear receptor ligand-binding domain"/>
    <property type="match status" value="1"/>
</dbReference>
<dbReference type="InterPro" id="IPR000536">
    <property type="entry name" value="Nucl_hrmn_rcpt_lig-bd"/>
</dbReference>
<keyword evidence="2" id="KW-0804">Transcription</keyword>
<feature type="compositionally biased region" description="Low complexity" evidence="4">
    <location>
        <begin position="587"/>
        <end position="611"/>
    </location>
</feature>
<dbReference type="STRING" id="6186.A0A183KBG5"/>
<dbReference type="InterPro" id="IPR001723">
    <property type="entry name" value="Nuclear_hrmn_rcpt"/>
</dbReference>
<dbReference type="PRINTS" id="PR00398">
    <property type="entry name" value="STRDHORMONER"/>
</dbReference>
<reference evidence="6 7" key="2">
    <citation type="submission" date="2018-11" db="EMBL/GenBank/DDBJ databases">
        <authorList>
            <consortium name="Pathogen Informatics"/>
        </authorList>
    </citation>
    <scope>NUCLEOTIDE SEQUENCE [LARGE SCALE GENOMIC DNA]</scope>
    <source>
        <strain evidence="6">Dakar</strain>
        <strain evidence="7">Dakar, Senegal</strain>
    </source>
</reference>
<proteinExistence type="predicted"/>
<accession>A0A183KBG5</accession>